<dbReference type="Pfam" id="PF00294">
    <property type="entry name" value="PfkB"/>
    <property type="match status" value="1"/>
</dbReference>
<dbReference type="GO" id="GO:0005524">
    <property type="term" value="F:ATP binding"/>
    <property type="evidence" value="ECO:0007669"/>
    <property type="project" value="UniProtKB-KW"/>
</dbReference>
<dbReference type="AlphaFoldDB" id="A0A512B3D4"/>
<proteinExistence type="inferred from homology"/>
<keyword evidence="3" id="KW-0547">Nucleotide-binding</keyword>
<sequence length="315" mass="33925">MILCLCPNPAIDMYIWLNTFAAGQVNIPQKEERFPGGKGVHVALAVAELGEPVMLLGFWGGPTGQWVREKCEALGIACYGPDVSGWTRTCLSFKGENNLDDTELLGIGPSISEADFENFLKIFVRLVTSADLVTMSGSWPQGAPPDAYAQILALAHTARKHTVLDCAGEQLQQALKQKPLAVHVNRREGESLFREADPVHLAALLAERCTYAAVTAGADGLYLAAPNEFIQASCTLDNIFSAVGSGDCLVAGLAVAFIRGMALTEVARLGVACGSANCLRPELGMLHRSDVERLQPQVKIKQQEKIMKPLNYSQS</sequence>
<dbReference type="PANTHER" id="PTHR46566">
    <property type="entry name" value="1-PHOSPHOFRUCTOKINASE-RELATED"/>
    <property type="match status" value="1"/>
</dbReference>
<evidence type="ECO:0000256" key="3">
    <source>
        <dbReference type="ARBA" id="ARBA00022741"/>
    </source>
</evidence>
<comment type="caution">
    <text evidence="8">The sequence shown here is derived from an EMBL/GenBank/DDBJ whole genome shotgun (WGS) entry which is preliminary data.</text>
</comment>
<dbReference type="Proteomes" id="UP000321532">
    <property type="component" value="Unassembled WGS sequence"/>
</dbReference>
<dbReference type="GO" id="GO:0008443">
    <property type="term" value="F:phosphofructokinase activity"/>
    <property type="evidence" value="ECO:0007669"/>
    <property type="project" value="TreeGrafter"/>
</dbReference>
<dbReference type="GO" id="GO:0005829">
    <property type="term" value="C:cytosol"/>
    <property type="evidence" value="ECO:0007669"/>
    <property type="project" value="TreeGrafter"/>
</dbReference>
<dbReference type="EMBL" id="BJYS01000037">
    <property type="protein sequence ID" value="GEO06475.1"/>
    <property type="molecule type" value="Genomic_DNA"/>
</dbReference>
<keyword evidence="5" id="KW-0067">ATP-binding</keyword>
<comment type="similarity">
    <text evidence="1">Belongs to the carbohydrate kinase PfkB family.</text>
</comment>
<evidence type="ECO:0000313" key="8">
    <source>
        <dbReference type="EMBL" id="GEO06475.1"/>
    </source>
</evidence>
<evidence type="ECO:0000259" key="7">
    <source>
        <dbReference type="Pfam" id="PF00294"/>
    </source>
</evidence>
<keyword evidence="9" id="KW-1185">Reference proteome</keyword>
<dbReference type="CDD" id="cd01164">
    <property type="entry name" value="FruK_PfkB_like"/>
    <property type="match status" value="1"/>
</dbReference>
<dbReference type="SUPFAM" id="SSF53613">
    <property type="entry name" value="Ribokinase-like"/>
    <property type="match status" value="1"/>
</dbReference>
<gene>
    <name evidence="8" type="primary">lacC</name>
    <name evidence="8" type="ORF">AAE02nite_41390</name>
</gene>
<dbReference type="InterPro" id="IPR017583">
    <property type="entry name" value="Tagatose/fructose_Pkinase"/>
</dbReference>
<dbReference type="InterPro" id="IPR011611">
    <property type="entry name" value="PfkB_dom"/>
</dbReference>
<keyword evidence="2 6" id="KW-0808">Transferase</keyword>
<evidence type="ECO:0000256" key="4">
    <source>
        <dbReference type="ARBA" id="ARBA00022777"/>
    </source>
</evidence>
<dbReference type="RefSeq" id="WP_146902563.1">
    <property type="nucleotide sequence ID" value="NZ_BJYS01000037.1"/>
</dbReference>
<dbReference type="PANTHER" id="PTHR46566:SF2">
    <property type="entry name" value="ATP-DEPENDENT 6-PHOSPHOFRUCTOKINASE ISOZYME 2"/>
    <property type="match status" value="1"/>
</dbReference>
<dbReference type="OrthoDB" id="9801219at2"/>
<dbReference type="NCBIfam" id="TIGR03168">
    <property type="entry name" value="1-PFK"/>
    <property type="match status" value="1"/>
</dbReference>
<dbReference type="PIRSF" id="PIRSF000535">
    <property type="entry name" value="1PFK/6PFK/LacC"/>
    <property type="match status" value="1"/>
</dbReference>
<feature type="domain" description="Carbohydrate kinase PfkB" evidence="7">
    <location>
        <begin position="22"/>
        <end position="281"/>
    </location>
</feature>
<evidence type="ECO:0000256" key="1">
    <source>
        <dbReference type="ARBA" id="ARBA00010688"/>
    </source>
</evidence>
<evidence type="ECO:0000256" key="6">
    <source>
        <dbReference type="PIRNR" id="PIRNR000535"/>
    </source>
</evidence>
<evidence type="ECO:0000256" key="5">
    <source>
        <dbReference type="ARBA" id="ARBA00022840"/>
    </source>
</evidence>
<evidence type="ECO:0000313" key="9">
    <source>
        <dbReference type="Proteomes" id="UP000321532"/>
    </source>
</evidence>
<dbReference type="Gene3D" id="3.40.1190.20">
    <property type="match status" value="1"/>
</dbReference>
<name>A0A512B3D4_9BACT</name>
<keyword evidence="4 8" id="KW-0418">Kinase</keyword>
<accession>A0A512B3D4</accession>
<dbReference type="InterPro" id="IPR029056">
    <property type="entry name" value="Ribokinase-like"/>
</dbReference>
<organism evidence="8 9">
    <name type="scientific">Adhaeribacter aerolatus</name>
    <dbReference type="NCBI Taxonomy" id="670289"/>
    <lineage>
        <taxon>Bacteria</taxon>
        <taxon>Pseudomonadati</taxon>
        <taxon>Bacteroidota</taxon>
        <taxon>Cytophagia</taxon>
        <taxon>Cytophagales</taxon>
        <taxon>Hymenobacteraceae</taxon>
        <taxon>Adhaeribacter</taxon>
    </lineage>
</organism>
<protein>
    <submittedName>
        <fullName evidence="8">Tagatose-6-phosphate kinase</fullName>
    </submittedName>
</protein>
<evidence type="ECO:0000256" key="2">
    <source>
        <dbReference type="ARBA" id="ARBA00022679"/>
    </source>
</evidence>
<reference evidence="8 9" key="1">
    <citation type="submission" date="2019-07" db="EMBL/GenBank/DDBJ databases">
        <title>Whole genome shotgun sequence of Adhaeribacter aerolatus NBRC 106133.</title>
        <authorList>
            <person name="Hosoyama A."/>
            <person name="Uohara A."/>
            <person name="Ohji S."/>
            <person name="Ichikawa N."/>
        </authorList>
    </citation>
    <scope>NUCLEOTIDE SEQUENCE [LARGE SCALE GENOMIC DNA]</scope>
    <source>
        <strain evidence="8 9">NBRC 106133</strain>
    </source>
</reference>